<dbReference type="InterPro" id="IPR019835">
    <property type="entry name" value="SWIB_domain"/>
</dbReference>
<dbReference type="CDD" id="cd10567">
    <property type="entry name" value="SWIB-MDM2_like"/>
    <property type="match status" value="1"/>
</dbReference>
<feature type="region of interest" description="Disordered" evidence="1">
    <location>
        <begin position="92"/>
        <end position="121"/>
    </location>
</feature>
<dbReference type="PROSITE" id="PS51925">
    <property type="entry name" value="SWIB_MDM2"/>
    <property type="match status" value="1"/>
</dbReference>
<evidence type="ECO:0000256" key="1">
    <source>
        <dbReference type="SAM" id="MobiDB-lite"/>
    </source>
</evidence>
<dbReference type="OrthoDB" id="10251073at2759"/>
<evidence type="ECO:0000259" key="2">
    <source>
        <dbReference type="PROSITE" id="PS51925"/>
    </source>
</evidence>
<feature type="domain" description="DM2" evidence="2">
    <location>
        <begin position="117"/>
        <end position="195"/>
    </location>
</feature>
<protein>
    <submittedName>
        <fullName evidence="4">SWIB/MDM2 domain-containing protein</fullName>
    </submittedName>
</protein>
<dbReference type="STRING" id="765915.A0A1Y2HI46"/>
<organism evidence="4 5">
    <name type="scientific">Catenaria anguillulae PL171</name>
    <dbReference type="NCBI Taxonomy" id="765915"/>
    <lineage>
        <taxon>Eukaryota</taxon>
        <taxon>Fungi</taxon>
        <taxon>Fungi incertae sedis</taxon>
        <taxon>Blastocladiomycota</taxon>
        <taxon>Blastocladiomycetes</taxon>
        <taxon>Blastocladiales</taxon>
        <taxon>Catenariaceae</taxon>
        <taxon>Catenaria</taxon>
    </lineage>
</organism>
<sequence>MTPPDYHCALTTNIRQQNVRSVPPPAQFDLQAEILALLQTIVAQSGPDALSQLTRKMVRDRLEAKLGYSLAQYKDQIKYDLAAVLESHPELLQPVNAKRPNPRPDNPKPKRAKSNTGINAPLNISPTLASVLGSSDPISRPQIVKQLWAYIKAHQLQDPADGRFILCDPLLLKLFGSKRVSAFGMQKLLSNHLTKIEGPLPGTTVAEVAGVDDVDAE</sequence>
<reference evidence="4 5" key="1">
    <citation type="submission" date="2016-07" db="EMBL/GenBank/DDBJ databases">
        <title>Pervasive Adenine N6-methylation of Active Genes in Fungi.</title>
        <authorList>
            <consortium name="DOE Joint Genome Institute"/>
            <person name="Mondo S.J."/>
            <person name="Dannebaum R.O."/>
            <person name="Kuo R.C."/>
            <person name="Labutti K."/>
            <person name="Haridas S."/>
            <person name="Kuo A."/>
            <person name="Salamov A."/>
            <person name="Ahrendt S.R."/>
            <person name="Lipzen A."/>
            <person name="Sullivan W."/>
            <person name="Andreopoulos W.B."/>
            <person name="Clum A."/>
            <person name="Lindquist E."/>
            <person name="Daum C."/>
            <person name="Ramamoorthy G.K."/>
            <person name="Gryganskyi A."/>
            <person name="Culley D."/>
            <person name="Magnuson J.K."/>
            <person name="James T.Y."/>
            <person name="O'Malley M.A."/>
            <person name="Stajich J.E."/>
            <person name="Spatafora J.W."/>
            <person name="Visel A."/>
            <person name="Grigoriev I.V."/>
        </authorList>
    </citation>
    <scope>NUCLEOTIDE SEQUENCE [LARGE SCALE GENOMIC DNA]</scope>
    <source>
        <strain evidence="4 5">PL171</strain>
    </source>
</reference>
<dbReference type="PROSITE" id="PS51998">
    <property type="entry name" value="DEK_C"/>
    <property type="match status" value="1"/>
</dbReference>
<name>A0A1Y2HI46_9FUNG</name>
<dbReference type="Pfam" id="PF02201">
    <property type="entry name" value="SWIB"/>
    <property type="match status" value="1"/>
</dbReference>
<evidence type="ECO:0000313" key="5">
    <source>
        <dbReference type="Proteomes" id="UP000193411"/>
    </source>
</evidence>
<dbReference type="SUPFAM" id="SSF47592">
    <property type="entry name" value="SWIB/MDM2 domain"/>
    <property type="match status" value="1"/>
</dbReference>
<dbReference type="Proteomes" id="UP000193411">
    <property type="component" value="Unassembled WGS sequence"/>
</dbReference>
<evidence type="ECO:0000259" key="3">
    <source>
        <dbReference type="PROSITE" id="PS51998"/>
    </source>
</evidence>
<dbReference type="InterPro" id="IPR003121">
    <property type="entry name" value="SWIB_MDM2_domain"/>
</dbReference>
<dbReference type="AlphaFoldDB" id="A0A1Y2HI46"/>
<keyword evidence="5" id="KW-1185">Reference proteome</keyword>
<accession>A0A1Y2HI46</accession>
<proteinExistence type="predicted"/>
<feature type="domain" description="DEK-C" evidence="3">
    <location>
        <begin position="28"/>
        <end position="86"/>
    </location>
</feature>
<dbReference type="InterPro" id="IPR036885">
    <property type="entry name" value="SWIB_MDM2_dom_sf"/>
</dbReference>
<evidence type="ECO:0000313" key="4">
    <source>
        <dbReference type="EMBL" id="ORZ33363.1"/>
    </source>
</evidence>
<dbReference type="EMBL" id="MCFL01000036">
    <property type="protein sequence ID" value="ORZ33363.1"/>
    <property type="molecule type" value="Genomic_DNA"/>
</dbReference>
<dbReference type="InterPro" id="IPR014876">
    <property type="entry name" value="DEK_C"/>
</dbReference>
<dbReference type="SMART" id="SM00151">
    <property type="entry name" value="SWIB"/>
    <property type="match status" value="1"/>
</dbReference>
<comment type="caution">
    <text evidence="4">The sequence shown here is derived from an EMBL/GenBank/DDBJ whole genome shotgun (WGS) entry which is preliminary data.</text>
</comment>
<dbReference type="Pfam" id="PF08766">
    <property type="entry name" value="DEK_C"/>
    <property type="match status" value="1"/>
</dbReference>
<dbReference type="Gene3D" id="1.10.245.10">
    <property type="entry name" value="SWIB/MDM2 domain"/>
    <property type="match status" value="1"/>
</dbReference>
<gene>
    <name evidence="4" type="ORF">BCR44DRAFT_1534822</name>
</gene>
<dbReference type="PANTHER" id="PTHR13844">
    <property type="entry name" value="SWI/SNF-RELATED MATRIX-ASSOCIATED ACTIN-DEPENDENT REGULATOR OF CHROMATIN SUBFAMILY D"/>
    <property type="match status" value="1"/>
</dbReference>